<dbReference type="EMBL" id="JAFKGL010000029">
    <property type="protein sequence ID" value="MBN9413599.1"/>
    <property type="molecule type" value="Genomic_DNA"/>
</dbReference>
<dbReference type="Pfam" id="PF13091">
    <property type="entry name" value="PLDc_2"/>
    <property type="match status" value="1"/>
</dbReference>
<dbReference type="PANTHER" id="PTHR21248">
    <property type="entry name" value="CARDIOLIPIN SYNTHASE"/>
    <property type="match status" value="1"/>
</dbReference>
<dbReference type="Gene3D" id="3.30.870.10">
    <property type="entry name" value="Endonuclease Chain A"/>
    <property type="match status" value="1"/>
</dbReference>
<reference evidence="7" key="1">
    <citation type="submission" date="2021-02" db="EMBL/GenBank/DDBJ databases">
        <title>Thiocyanate and organic carbon inputs drive convergent selection for specific autotrophic Afipia and Thiobacillus strains within complex microbiomes.</title>
        <authorList>
            <person name="Huddy R.J."/>
            <person name="Sachdeva R."/>
            <person name="Kadzinga F."/>
            <person name="Kantor R.S."/>
            <person name="Harrison S.T.L."/>
            <person name="Banfield J.F."/>
        </authorList>
    </citation>
    <scope>NUCLEOTIDE SEQUENCE</scope>
    <source>
        <strain evidence="7">SCN18_10_11_15_R4_P_38_20</strain>
    </source>
</reference>
<dbReference type="GO" id="GO:0030572">
    <property type="term" value="F:phosphatidyltransferase activity"/>
    <property type="evidence" value="ECO:0007669"/>
    <property type="project" value="UniProtKB-ARBA"/>
</dbReference>
<evidence type="ECO:0000256" key="5">
    <source>
        <dbReference type="ARBA" id="ARBA00029594"/>
    </source>
</evidence>
<dbReference type="Proteomes" id="UP000664414">
    <property type="component" value="Unassembled WGS sequence"/>
</dbReference>
<name>A0A8J7PXP4_9PROT</name>
<dbReference type="GO" id="GO:0005576">
    <property type="term" value="C:extracellular region"/>
    <property type="evidence" value="ECO:0007669"/>
    <property type="project" value="UniProtKB-SubCell"/>
</dbReference>
<evidence type="ECO:0000313" key="7">
    <source>
        <dbReference type="EMBL" id="MBN9413599.1"/>
    </source>
</evidence>
<organism evidence="7 8">
    <name type="scientific">Candidatus Paracaedimonas acanthamoebae</name>
    <dbReference type="NCBI Taxonomy" id="244581"/>
    <lineage>
        <taxon>Bacteria</taxon>
        <taxon>Pseudomonadati</taxon>
        <taxon>Pseudomonadota</taxon>
        <taxon>Alphaproteobacteria</taxon>
        <taxon>Holosporales</taxon>
        <taxon>Caedimonadaceae</taxon>
        <taxon>Candidatus Paracaedimonas</taxon>
    </lineage>
</organism>
<comment type="caution">
    <text evidence="7">The sequence shown here is derived from an EMBL/GenBank/DDBJ whole genome shotgun (WGS) entry which is preliminary data.</text>
</comment>
<accession>A0A8J7PXP4</accession>
<dbReference type="InterPro" id="IPR025202">
    <property type="entry name" value="PLD-like_dom"/>
</dbReference>
<evidence type="ECO:0000313" key="8">
    <source>
        <dbReference type="Proteomes" id="UP000664414"/>
    </source>
</evidence>
<comment type="subcellular location">
    <subcellularLocation>
        <location evidence="2">Secreted</location>
    </subcellularLocation>
</comment>
<gene>
    <name evidence="7" type="ORF">J0H12_06735</name>
</gene>
<dbReference type="PROSITE" id="PS50035">
    <property type="entry name" value="PLD"/>
    <property type="match status" value="1"/>
</dbReference>
<feature type="domain" description="PLD phosphodiesterase" evidence="6">
    <location>
        <begin position="238"/>
        <end position="265"/>
    </location>
</feature>
<dbReference type="InterPro" id="IPR001736">
    <property type="entry name" value="PLipase_D/transphosphatidylase"/>
</dbReference>
<evidence type="ECO:0000256" key="2">
    <source>
        <dbReference type="ARBA" id="ARBA00004613"/>
    </source>
</evidence>
<keyword evidence="4" id="KW-0964">Secreted</keyword>
<evidence type="ECO:0000256" key="3">
    <source>
        <dbReference type="ARBA" id="ARBA00018392"/>
    </source>
</evidence>
<comment type="function">
    <text evidence="1">Could be a virulence factor.</text>
</comment>
<evidence type="ECO:0000256" key="4">
    <source>
        <dbReference type="ARBA" id="ARBA00022525"/>
    </source>
</evidence>
<proteinExistence type="predicted"/>
<dbReference type="PANTHER" id="PTHR21248:SF22">
    <property type="entry name" value="PHOSPHOLIPASE D"/>
    <property type="match status" value="1"/>
</dbReference>
<dbReference type="AlphaFoldDB" id="A0A8J7PXP4"/>
<dbReference type="SUPFAM" id="SSF56024">
    <property type="entry name" value="Phospholipase D/nuclease"/>
    <property type="match status" value="2"/>
</dbReference>
<evidence type="ECO:0000256" key="1">
    <source>
        <dbReference type="ARBA" id="ARBA00003145"/>
    </source>
</evidence>
<evidence type="ECO:0000259" key="6">
    <source>
        <dbReference type="PROSITE" id="PS50035"/>
    </source>
</evidence>
<protein>
    <recommendedName>
        <fullName evidence="3">Phospholipase D</fullName>
    </recommendedName>
    <alternativeName>
        <fullName evidence="5">Choline phosphatase</fullName>
    </alternativeName>
</protein>
<sequence>MFSLRFNILILSIISISFLFISTSPMYASKQNGIESDAHDLKKTKITHYFARKTITQVSHMASSSQEFPPALRTKNRKPLSSDLAKELPPAKKFKIKEVSSSAQYASSGIALSIIKKAPVITTVQSSQVNSYSNLEDLSLRRPPLQKIKVAKPEMKVSFLHGTDDHIQTYSDCIDEAKEQIIIASWNVNYMPQEIFSSLMKAKKRGVHISFVVNSVKRAATLDYFFNDDDEDTTFQLFETKSHAKFLFVDSKSLILGSFNALGEAFEETEDASFMLKGTINQLWPFYMSIYESYTSIGEELSSIFGGIAMISKARHPKERSLLQRFLEDGTKIFLLRTIKEHEDFFSLAPRHERNITIYSPFSAKDNTLKRLQTLEKILPTEAKVNLKVLKQFEGRLISLLSSVPNLKNHTCIEVSNSHQKIVIVGDQTICVGSLNWLSAAQDAKDPYSNVELSIVLQGPKAEEFIKSYYHH</sequence>
<dbReference type="GO" id="GO:0032049">
    <property type="term" value="P:cardiolipin biosynthetic process"/>
    <property type="evidence" value="ECO:0007669"/>
    <property type="project" value="UniProtKB-ARBA"/>
</dbReference>